<evidence type="ECO:0000313" key="2">
    <source>
        <dbReference type="Proteomes" id="UP001162131"/>
    </source>
</evidence>
<protein>
    <submittedName>
        <fullName evidence="1">Uncharacterized protein</fullName>
    </submittedName>
</protein>
<proteinExistence type="predicted"/>
<comment type="caution">
    <text evidence="1">The sequence shown here is derived from an EMBL/GenBank/DDBJ whole genome shotgun (WGS) entry which is preliminary data.</text>
</comment>
<reference evidence="1" key="1">
    <citation type="submission" date="2021-09" db="EMBL/GenBank/DDBJ databases">
        <authorList>
            <consortium name="AG Swart"/>
            <person name="Singh M."/>
            <person name="Singh A."/>
            <person name="Seah K."/>
            <person name="Emmerich C."/>
        </authorList>
    </citation>
    <scope>NUCLEOTIDE SEQUENCE</scope>
    <source>
        <strain evidence="1">ATCC30299</strain>
    </source>
</reference>
<accession>A0AAU9K2D9</accession>
<sequence length="72" mass="8271">MKLVRTFPDQNIGISLSKDSNFIAASNYYGPIQCFDIQKNCKIGAIEEKEEDYENIEGQGEDNEYKNTIEFL</sequence>
<evidence type="ECO:0000313" key="1">
    <source>
        <dbReference type="EMBL" id="CAG9329818.1"/>
    </source>
</evidence>
<dbReference type="AlphaFoldDB" id="A0AAU9K2D9"/>
<name>A0AAU9K2D9_9CILI</name>
<dbReference type="EMBL" id="CAJZBQ010000048">
    <property type="protein sequence ID" value="CAG9329818.1"/>
    <property type="molecule type" value="Genomic_DNA"/>
</dbReference>
<keyword evidence="2" id="KW-1185">Reference proteome</keyword>
<gene>
    <name evidence="1" type="ORF">BSTOLATCC_MIC49433</name>
</gene>
<dbReference type="Proteomes" id="UP001162131">
    <property type="component" value="Unassembled WGS sequence"/>
</dbReference>
<organism evidence="1 2">
    <name type="scientific">Blepharisma stoltei</name>
    <dbReference type="NCBI Taxonomy" id="1481888"/>
    <lineage>
        <taxon>Eukaryota</taxon>
        <taxon>Sar</taxon>
        <taxon>Alveolata</taxon>
        <taxon>Ciliophora</taxon>
        <taxon>Postciliodesmatophora</taxon>
        <taxon>Heterotrichea</taxon>
        <taxon>Heterotrichida</taxon>
        <taxon>Blepharismidae</taxon>
        <taxon>Blepharisma</taxon>
    </lineage>
</organism>